<dbReference type="InterPro" id="IPR027417">
    <property type="entry name" value="P-loop_NTPase"/>
</dbReference>
<keyword evidence="1 4" id="KW-0808">Transferase</keyword>
<dbReference type="OrthoDB" id="981508at2"/>
<dbReference type="RefSeq" id="WP_094409328.1">
    <property type="nucleotide sequence ID" value="NZ_BMJZ01000002.1"/>
</dbReference>
<protein>
    <submittedName>
        <fullName evidence="4">Sulfotransferase</fullName>
    </submittedName>
</protein>
<dbReference type="SUPFAM" id="SSF52540">
    <property type="entry name" value="P-loop containing nucleoside triphosphate hydrolases"/>
    <property type="match status" value="1"/>
</dbReference>
<evidence type="ECO:0000256" key="2">
    <source>
        <dbReference type="ARBA" id="ARBA00023180"/>
    </source>
</evidence>
<dbReference type="InterPro" id="IPR037359">
    <property type="entry name" value="NST/OST"/>
</dbReference>
<dbReference type="InterPro" id="IPR000863">
    <property type="entry name" value="Sulfotransferase_dom"/>
</dbReference>
<name>A0A255XLC7_9PROT</name>
<dbReference type="PANTHER" id="PTHR10605">
    <property type="entry name" value="HEPARAN SULFATE SULFOTRANSFERASE"/>
    <property type="match status" value="1"/>
</dbReference>
<evidence type="ECO:0000313" key="4">
    <source>
        <dbReference type="EMBL" id="OYQ17766.1"/>
    </source>
</evidence>
<evidence type="ECO:0000256" key="1">
    <source>
        <dbReference type="ARBA" id="ARBA00022679"/>
    </source>
</evidence>
<dbReference type="AlphaFoldDB" id="A0A255XLC7"/>
<accession>A0A255XLC7</accession>
<dbReference type="EMBL" id="NOXS01000033">
    <property type="protein sequence ID" value="OYQ17766.1"/>
    <property type="molecule type" value="Genomic_DNA"/>
</dbReference>
<keyword evidence="5" id="KW-1185">Reference proteome</keyword>
<keyword evidence="2" id="KW-0325">Glycoprotein</keyword>
<dbReference type="Gene3D" id="3.40.50.300">
    <property type="entry name" value="P-loop containing nucleotide triphosphate hydrolases"/>
    <property type="match status" value="1"/>
</dbReference>
<reference evidence="4 5" key="1">
    <citation type="submission" date="2017-07" db="EMBL/GenBank/DDBJ databases">
        <title>Elstera cyanobacteriorum sp. nov., a novel bacterium isolated from cyanobacterial aggregates in a eutrophic lake.</title>
        <authorList>
            <person name="Cai H."/>
        </authorList>
    </citation>
    <scope>NUCLEOTIDE SEQUENCE [LARGE SCALE GENOMIC DNA]</scope>
    <source>
        <strain evidence="4 5">TH019</strain>
    </source>
</reference>
<sequence length="252" mass="28899">MYPNLFLLGAGKCGTTSLHHLLGCHPDIHACTPKEPSFFCSYFQVIADPITYFSLFHADTRYRVDASHVYFSNPETPPILKGLFPQARFIVILRDPKRRAYSLYQHMRRAQHADGQPIELSESFADALFAEDDRFASPAFFQTCRHYFYNFMYVRSSLFDLQIDRYLSLFPRDQFLFLSLAEVKNQPQATREKLAAFLDISPNGFGDTIPDANRAPAYAPYDPACDAFLTERFAGLTDRVEAMIGQRLDWSC</sequence>
<dbReference type="Pfam" id="PF00685">
    <property type="entry name" value="Sulfotransfer_1"/>
    <property type="match status" value="1"/>
</dbReference>
<proteinExistence type="predicted"/>
<gene>
    <name evidence="4" type="ORF">CHR90_12340</name>
</gene>
<comment type="caution">
    <text evidence="4">The sequence shown here is derived from an EMBL/GenBank/DDBJ whole genome shotgun (WGS) entry which is preliminary data.</text>
</comment>
<evidence type="ECO:0000313" key="5">
    <source>
        <dbReference type="Proteomes" id="UP000216361"/>
    </source>
</evidence>
<evidence type="ECO:0000259" key="3">
    <source>
        <dbReference type="Pfam" id="PF00685"/>
    </source>
</evidence>
<feature type="domain" description="Sulfotransferase" evidence="3">
    <location>
        <begin position="4"/>
        <end position="201"/>
    </location>
</feature>
<dbReference type="Proteomes" id="UP000216361">
    <property type="component" value="Unassembled WGS sequence"/>
</dbReference>
<dbReference type="GO" id="GO:0008146">
    <property type="term" value="F:sulfotransferase activity"/>
    <property type="evidence" value="ECO:0007669"/>
    <property type="project" value="InterPro"/>
</dbReference>
<organism evidence="4 5">
    <name type="scientific">Elstera cyanobacteriorum</name>
    <dbReference type="NCBI Taxonomy" id="2022747"/>
    <lineage>
        <taxon>Bacteria</taxon>
        <taxon>Pseudomonadati</taxon>
        <taxon>Pseudomonadota</taxon>
        <taxon>Alphaproteobacteria</taxon>
        <taxon>Rhodospirillales</taxon>
        <taxon>Rhodospirillaceae</taxon>
        <taxon>Elstera</taxon>
    </lineage>
</organism>
<dbReference type="PANTHER" id="PTHR10605:SF56">
    <property type="entry name" value="BIFUNCTIONAL HEPARAN SULFATE N-DEACETYLASE_N-SULFOTRANSFERASE"/>
    <property type="match status" value="1"/>
</dbReference>